<dbReference type="InterPro" id="IPR013783">
    <property type="entry name" value="Ig-like_fold"/>
</dbReference>
<dbReference type="OrthoDB" id="276515at2759"/>
<dbReference type="Pfam" id="PF03372">
    <property type="entry name" value="Exo_endo_phos"/>
    <property type="match status" value="1"/>
</dbReference>
<dbReference type="SUPFAM" id="SSF56219">
    <property type="entry name" value="DNase I-like"/>
    <property type="match status" value="1"/>
</dbReference>
<comment type="caution">
    <text evidence="3">The sequence shown here is derived from an EMBL/GenBank/DDBJ whole genome shotgun (WGS) entry which is preliminary data.</text>
</comment>
<keyword evidence="4" id="KW-1185">Reference proteome</keyword>
<dbReference type="Pfam" id="PF05345">
    <property type="entry name" value="He_PIG"/>
    <property type="match status" value="1"/>
</dbReference>
<dbReference type="GO" id="GO:0003824">
    <property type="term" value="F:catalytic activity"/>
    <property type="evidence" value="ECO:0007669"/>
    <property type="project" value="InterPro"/>
</dbReference>
<feature type="chain" id="PRO_5034001099" description="Endonuclease/exonuclease/phosphatase domain-containing protein" evidence="1">
    <location>
        <begin position="27"/>
        <end position="502"/>
    </location>
</feature>
<proteinExistence type="predicted"/>
<evidence type="ECO:0000259" key="2">
    <source>
        <dbReference type="Pfam" id="PF03372"/>
    </source>
</evidence>
<protein>
    <recommendedName>
        <fullName evidence="2">Endonuclease/exonuclease/phosphatase domain-containing protein</fullName>
    </recommendedName>
</protein>
<dbReference type="InterPro" id="IPR036691">
    <property type="entry name" value="Endo/exonu/phosph_ase_sf"/>
</dbReference>
<sequence>MWFQSRLVAVASALWIALFSAAQVQGGSLSLVKGQALFTFQYSTQQASSTNWVGLYHFGDGPVDQEKRPGSSITWKYAPGAEGTLQLDPSGLEPGNYTAFFLANGGYKWVSDPAEVYLPREAGGDVSFIVSEITLPNARQGDEYSYSIAGLIKGGETIQFAKQGSSPGWVHISPEGVISGTPPHDAEEAVVTARAIGPNSAATAVFTIPVRPSGSRLLNKLEVLSLNMWNGGTKVSNYHEKQVRFIASSGADVVGLQEDQSGRHAARLAGALGWYYWSSHGDVGILSKYPIVQDYGVISGPSRSGGVRIALDGESQQINFYVAHLGFTPYGPYDFCYEKMTPEQVIAREEQSGRTPQMKATLAGMEKQLDQADKVPLLFAGDMNAPSHLDWTEGLKEKHCGYAGVRWPTSVLPEEAGLVDSFRVAHPDPVAVEGLTWSPLNKWNGDKPEPQDRIDFIYHKGKGLKVSDSRAVVVGKPNPDPYRDNEWTSDHAAVLTSYELDA</sequence>
<name>A0A8H4UCN5_9HYPO</name>
<dbReference type="AlphaFoldDB" id="A0A8H4UCN5"/>
<feature type="signal peptide" evidence="1">
    <location>
        <begin position="1"/>
        <end position="26"/>
    </location>
</feature>
<evidence type="ECO:0000313" key="3">
    <source>
        <dbReference type="EMBL" id="KAF4973972.1"/>
    </source>
</evidence>
<dbReference type="PANTHER" id="PTHR41349:SF1">
    <property type="entry name" value="PROTEIN CBG08683"/>
    <property type="match status" value="1"/>
</dbReference>
<reference evidence="3" key="2">
    <citation type="submission" date="2020-05" db="EMBL/GenBank/DDBJ databases">
        <authorList>
            <person name="Kim H.-S."/>
            <person name="Proctor R.H."/>
            <person name="Brown D.W."/>
        </authorList>
    </citation>
    <scope>NUCLEOTIDE SEQUENCE</scope>
    <source>
        <strain evidence="3">NRRL 22465</strain>
    </source>
</reference>
<dbReference type="EMBL" id="JABEYC010000821">
    <property type="protein sequence ID" value="KAF4973972.1"/>
    <property type="molecule type" value="Genomic_DNA"/>
</dbReference>
<dbReference type="Gene3D" id="3.60.10.10">
    <property type="entry name" value="Endonuclease/exonuclease/phosphatase"/>
    <property type="match status" value="1"/>
</dbReference>
<keyword evidence="1" id="KW-0732">Signal</keyword>
<dbReference type="Gene3D" id="2.60.40.10">
    <property type="entry name" value="Immunoglobulins"/>
    <property type="match status" value="1"/>
</dbReference>
<gene>
    <name evidence="3" type="ORF">FZEAL_9079</name>
</gene>
<dbReference type="Proteomes" id="UP000635477">
    <property type="component" value="Unassembled WGS sequence"/>
</dbReference>
<evidence type="ECO:0000313" key="4">
    <source>
        <dbReference type="Proteomes" id="UP000635477"/>
    </source>
</evidence>
<reference evidence="3" key="1">
    <citation type="journal article" date="2020" name="BMC Genomics">
        <title>Correction to: Identification and distribution of gene clusters required for synthesis of sphingolipid metabolism inhibitors in diverse species of the filamentous fungus Fusarium.</title>
        <authorList>
            <person name="Kim H.S."/>
            <person name="Lohmar J.M."/>
            <person name="Busman M."/>
            <person name="Brown D.W."/>
            <person name="Naumann T.A."/>
            <person name="Divon H.H."/>
            <person name="Lysoe E."/>
            <person name="Uhlig S."/>
            <person name="Proctor R.H."/>
        </authorList>
    </citation>
    <scope>NUCLEOTIDE SEQUENCE</scope>
    <source>
        <strain evidence="3">NRRL 22465</strain>
    </source>
</reference>
<accession>A0A8H4UCN5</accession>
<feature type="domain" description="Endonuclease/exonuclease/phosphatase" evidence="2">
    <location>
        <begin position="225"/>
        <end position="491"/>
    </location>
</feature>
<evidence type="ECO:0000256" key="1">
    <source>
        <dbReference type="SAM" id="SignalP"/>
    </source>
</evidence>
<organism evidence="3 4">
    <name type="scientific">Fusarium zealandicum</name>
    <dbReference type="NCBI Taxonomy" id="1053134"/>
    <lineage>
        <taxon>Eukaryota</taxon>
        <taxon>Fungi</taxon>
        <taxon>Dikarya</taxon>
        <taxon>Ascomycota</taxon>
        <taxon>Pezizomycotina</taxon>
        <taxon>Sordariomycetes</taxon>
        <taxon>Hypocreomycetidae</taxon>
        <taxon>Hypocreales</taxon>
        <taxon>Nectriaceae</taxon>
        <taxon>Fusarium</taxon>
        <taxon>Fusarium staphyleae species complex</taxon>
    </lineage>
</organism>
<dbReference type="PANTHER" id="PTHR41349">
    <property type="match status" value="1"/>
</dbReference>
<dbReference type="InterPro" id="IPR005135">
    <property type="entry name" value="Endo/exonuclease/phosphatase"/>
</dbReference>